<evidence type="ECO:0000256" key="2">
    <source>
        <dbReference type="ARBA" id="ARBA00022448"/>
    </source>
</evidence>
<gene>
    <name evidence="10" type="ORF">ESO86_11045</name>
</gene>
<organism evidence="10 11">
    <name type="scientific">Agromyces binzhouensis</name>
    <dbReference type="NCBI Taxonomy" id="1817495"/>
    <lineage>
        <taxon>Bacteria</taxon>
        <taxon>Bacillati</taxon>
        <taxon>Actinomycetota</taxon>
        <taxon>Actinomycetes</taxon>
        <taxon>Micrococcales</taxon>
        <taxon>Microbacteriaceae</taxon>
        <taxon>Agromyces</taxon>
    </lineage>
</organism>
<keyword evidence="7 9" id="KW-0472">Membrane</keyword>
<feature type="transmembrane region" description="Helical" evidence="9">
    <location>
        <begin position="277"/>
        <end position="300"/>
    </location>
</feature>
<dbReference type="Pfam" id="PF02653">
    <property type="entry name" value="BPD_transp_2"/>
    <property type="match status" value="1"/>
</dbReference>
<dbReference type="PANTHER" id="PTHR32196:SF71">
    <property type="entry name" value="AUTOINDUCER 2 IMPORT SYSTEM PERMEASE PROTEIN LSRD"/>
    <property type="match status" value="1"/>
</dbReference>
<feature type="transmembrane region" description="Helical" evidence="9">
    <location>
        <begin position="221"/>
        <end position="241"/>
    </location>
</feature>
<evidence type="ECO:0000256" key="3">
    <source>
        <dbReference type="ARBA" id="ARBA00022475"/>
    </source>
</evidence>
<keyword evidence="2" id="KW-0813">Transport</keyword>
<accession>A0A4Q2JHI8</accession>
<dbReference type="OrthoDB" id="9808136at2"/>
<evidence type="ECO:0000256" key="1">
    <source>
        <dbReference type="ARBA" id="ARBA00004651"/>
    </source>
</evidence>
<sequence>MTIAPTKAPAEKGVQLVVRSWRNYVVYVGFVVVFLYFAATQGASFLNGTTLVNIVTQATPITIMAVGTVFVLSLGEIDLSIGSTVALAALTAAVALQATGAWWVAALAGLAVGAAVGLVNGLFVTLVRLPSFLVTLATMGLIGGLAQQITNLQSVPVTDAAFGWLFGGGTLLGIPILIWWSAVAAAIGWHVLRQRRFGAHVLAVGNNASAARVSGIKVTRVRIAVFMLSGTTAALAGLLYAGRLAGATYTLGTTDLMSVLAAVIVGGTALTGGKASMIGAVVGSLFMSMINYGLLLAGLTVAQQEIVRGIIILIAVSLSLRGKKGS</sequence>
<dbReference type="GO" id="GO:0022857">
    <property type="term" value="F:transmembrane transporter activity"/>
    <property type="evidence" value="ECO:0007669"/>
    <property type="project" value="InterPro"/>
</dbReference>
<dbReference type="InterPro" id="IPR001851">
    <property type="entry name" value="ABC_transp_permease"/>
</dbReference>
<evidence type="ECO:0000256" key="8">
    <source>
        <dbReference type="ARBA" id="ARBA00039381"/>
    </source>
</evidence>
<feature type="transmembrane region" description="Helical" evidence="9">
    <location>
        <begin position="21"/>
        <end position="39"/>
    </location>
</feature>
<keyword evidence="11" id="KW-1185">Reference proteome</keyword>
<feature type="transmembrane region" description="Helical" evidence="9">
    <location>
        <begin position="51"/>
        <end position="72"/>
    </location>
</feature>
<comment type="subcellular location">
    <subcellularLocation>
        <location evidence="1">Cell membrane</location>
        <topology evidence="1">Multi-pass membrane protein</topology>
    </subcellularLocation>
</comment>
<evidence type="ECO:0000313" key="11">
    <source>
        <dbReference type="Proteomes" id="UP000292881"/>
    </source>
</evidence>
<proteinExistence type="predicted"/>
<feature type="transmembrane region" description="Helical" evidence="9">
    <location>
        <begin position="102"/>
        <end position="124"/>
    </location>
</feature>
<evidence type="ECO:0000256" key="6">
    <source>
        <dbReference type="ARBA" id="ARBA00022989"/>
    </source>
</evidence>
<feature type="transmembrane region" description="Helical" evidence="9">
    <location>
        <begin position="79"/>
        <end position="96"/>
    </location>
</feature>
<dbReference type="GO" id="GO:0005886">
    <property type="term" value="C:plasma membrane"/>
    <property type="evidence" value="ECO:0007669"/>
    <property type="project" value="UniProtKB-SubCell"/>
</dbReference>
<evidence type="ECO:0000313" key="10">
    <source>
        <dbReference type="EMBL" id="RXZ46224.1"/>
    </source>
</evidence>
<feature type="transmembrane region" description="Helical" evidence="9">
    <location>
        <begin position="161"/>
        <end position="187"/>
    </location>
</feature>
<protein>
    <recommendedName>
        <fullName evidence="8">Autoinducer 2 import system permease protein LsrD</fullName>
    </recommendedName>
</protein>
<name>A0A4Q2JHI8_9MICO</name>
<comment type="caution">
    <text evidence="10">The sequence shown here is derived from an EMBL/GenBank/DDBJ whole genome shotgun (WGS) entry which is preliminary data.</text>
</comment>
<evidence type="ECO:0000256" key="9">
    <source>
        <dbReference type="SAM" id="Phobius"/>
    </source>
</evidence>
<dbReference type="PANTHER" id="PTHR32196">
    <property type="entry name" value="ABC TRANSPORTER PERMEASE PROTEIN YPHD-RELATED-RELATED"/>
    <property type="match status" value="1"/>
</dbReference>
<keyword evidence="6 9" id="KW-1133">Transmembrane helix</keyword>
<evidence type="ECO:0000256" key="7">
    <source>
        <dbReference type="ARBA" id="ARBA00023136"/>
    </source>
</evidence>
<keyword evidence="5 9" id="KW-0812">Transmembrane</keyword>
<evidence type="ECO:0000256" key="5">
    <source>
        <dbReference type="ARBA" id="ARBA00022692"/>
    </source>
</evidence>
<dbReference type="Proteomes" id="UP000292881">
    <property type="component" value="Unassembled WGS sequence"/>
</dbReference>
<reference evidence="10 11" key="1">
    <citation type="submission" date="2019-01" db="EMBL/GenBank/DDBJ databases">
        <authorList>
            <person name="Li J."/>
        </authorList>
    </citation>
    <scope>NUCLEOTIDE SEQUENCE [LARGE SCALE GENOMIC DNA]</scope>
    <source>
        <strain evidence="10 11">CGMCC 4.7180</strain>
    </source>
</reference>
<feature type="transmembrane region" description="Helical" evidence="9">
    <location>
        <begin position="247"/>
        <end position="270"/>
    </location>
</feature>
<evidence type="ECO:0000256" key="4">
    <source>
        <dbReference type="ARBA" id="ARBA00022519"/>
    </source>
</evidence>
<dbReference type="EMBL" id="SDPL01000216">
    <property type="protein sequence ID" value="RXZ46224.1"/>
    <property type="molecule type" value="Genomic_DNA"/>
</dbReference>
<feature type="transmembrane region" description="Helical" evidence="9">
    <location>
        <begin position="131"/>
        <end position="149"/>
    </location>
</feature>
<dbReference type="CDD" id="cd06579">
    <property type="entry name" value="TM_PBP1_transp_AraH_like"/>
    <property type="match status" value="1"/>
</dbReference>
<keyword evidence="3" id="KW-1003">Cell membrane</keyword>
<dbReference type="RefSeq" id="WP_129234982.1">
    <property type="nucleotide sequence ID" value="NZ_SDPL01000216.1"/>
</dbReference>
<dbReference type="AlphaFoldDB" id="A0A4Q2JHI8"/>
<keyword evidence="4" id="KW-0997">Cell inner membrane</keyword>
<feature type="transmembrane region" description="Helical" evidence="9">
    <location>
        <begin position="306"/>
        <end position="322"/>
    </location>
</feature>